<dbReference type="EMBL" id="MNUV01000041">
    <property type="protein sequence ID" value="OIO07386.1"/>
    <property type="molecule type" value="Genomic_DNA"/>
</dbReference>
<name>A0A1J4T6H8_9BACT</name>
<gene>
    <name evidence="1" type="ORF">AUJ35_02205</name>
</gene>
<proteinExistence type="predicted"/>
<accession>A0A1J4T6H8</accession>
<dbReference type="Proteomes" id="UP000182860">
    <property type="component" value="Unassembled WGS sequence"/>
</dbReference>
<organism evidence="1 2">
    <name type="scientific">Candidatus Falkowbacteria bacterium CG1_02_41_21</name>
    <dbReference type="NCBI Taxonomy" id="1805147"/>
    <lineage>
        <taxon>Bacteria</taxon>
        <taxon>Candidatus Falkowiibacteriota</taxon>
    </lineage>
</organism>
<protein>
    <submittedName>
        <fullName evidence="1">Uncharacterized protein</fullName>
    </submittedName>
</protein>
<sequence length="93" mass="10862">MEIKQLLDQSKEIWQGEKLSLSQIIVRLGKVLGDVCRFERNAKKDESIHTDEELKKELGNLIFSRMISPGYTELVGIWETNRQYFKFSVAMLL</sequence>
<dbReference type="AlphaFoldDB" id="A0A1J4T6H8"/>
<evidence type="ECO:0000313" key="2">
    <source>
        <dbReference type="Proteomes" id="UP000182860"/>
    </source>
</evidence>
<evidence type="ECO:0000313" key="1">
    <source>
        <dbReference type="EMBL" id="OIO07386.1"/>
    </source>
</evidence>
<comment type="caution">
    <text evidence="1">The sequence shown here is derived from an EMBL/GenBank/DDBJ whole genome shotgun (WGS) entry which is preliminary data.</text>
</comment>
<reference evidence="1 2" key="1">
    <citation type="journal article" date="2016" name="Environ. Microbiol.">
        <title>Genomic resolution of a cold subsurface aquifer community provides metabolic insights for novel microbes adapted to high CO concentrations.</title>
        <authorList>
            <person name="Probst A.J."/>
            <person name="Castelle C.J."/>
            <person name="Singh A."/>
            <person name="Brown C.T."/>
            <person name="Anantharaman K."/>
            <person name="Sharon I."/>
            <person name="Hug L.A."/>
            <person name="Burstein D."/>
            <person name="Emerson J.B."/>
            <person name="Thomas B.C."/>
            <person name="Banfield J.F."/>
        </authorList>
    </citation>
    <scope>NUCLEOTIDE SEQUENCE [LARGE SCALE GENOMIC DNA]</scope>
    <source>
        <strain evidence="1">CG1_02_41_21</strain>
    </source>
</reference>